<keyword evidence="1" id="KW-0175">Coiled coil</keyword>
<evidence type="ECO:0000256" key="1">
    <source>
        <dbReference type="SAM" id="Coils"/>
    </source>
</evidence>
<dbReference type="PANTHER" id="PTHR10338:SF108">
    <property type="entry name" value="INTER-ALPHA-TRYPSIN INHIBITOR HEAVY CHAIN H4-LIKE PROTEIN"/>
    <property type="match status" value="1"/>
</dbReference>
<organism evidence="2">
    <name type="scientific">Lygus hesperus</name>
    <name type="common">Western plant bug</name>
    <dbReference type="NCBI Taxonomy" id="30085"/>
    <lineage>
        <taxon>Eukaryota</taxon>
        <taxon>Metazoa</taxon>
        <taxon>Ecdysozoa</taxon>
        <taxon>Arthropoda</taxon>
        <taxon>Hexapoda</taxon>
        <taxon>Insecta</taxon>
        <taxon>Pterygota</taxon>
        <taxon>Neoptera</taxon>
        <taxon>Paraneoptera</taxon>
        <taxon>Hemiptera</taxon>
        <taxon>Heteroptera</taxon>
        <taxon>Panheteroptera</taxon>
        <taxon>Cimicomorpha</taxon>
        <taxon>Miridae</taxon>
        <taxon>Mirini</taxon>
        <taxon>Lygus</taxon>
    </lineage>
</organism>
<dbReference type="EMBL" id="GDHC01007206">
    <property type="protein sequence ID" value="JAQ11423.1"/>
    <property type="molecule type" value="Transcribed_RNA"/>
</dbReference>
<reference evidence="2" key="1">
    <citation type="journal article" date="2016" name="Gigascience">
        <title>De novo construction of an expanded transcriptome assembly for the western tarnished plant bug, Lygus hesperus.</title>
        <authorList>
            <person name="Tassone E.E."/>
            <person name="Geib S.M."/>
            <person name="Hall B."/>
            <person name="Fabrick J.A."/>
            <person name="Brent C.S."/>
            <person name="Hull J.J."/>
        </authorList>
    </citation>
    <scope>NUCLEOTIDE SEQUENCE</scope>
</reference>
<gene>
    <name evidence="2" type="primary">Itih3_2</name>
    <name evidence="2" type="ORF">g.34172</name>
</gene>
<dbReference type="InterPro" id="IPR050934">
    <property type="entry name" value="ITIH"/>
</dbReference>
<accession>A0A146LUS1</accession>
<name>A0A146LUS1_LYGHE</name>
<dbReference type="AlphaFoldDB" id="A0A146LUS1"/>
<protein>
    <submittedName>
        <fullName evidence="2">Inter-alpha-trypsin inhibitor heavy chain H3</fullName>
    </submittedName>
</protein>
<proteinExistence type="predicted"/>
<evidence type="ECO:0000313" key="2">
    <source>
        <dbReference type="EMBL" id="JAQ11423.1"/>
    </source>
</evidence>
<sequence length="299" mass="32475">FNSEARKAPIFALSFGDGADKEFLQKLALRNSGFSRHIYEAADASLQLQGFYRQISSPLLADVTFKYEPTVTSLTKTEFPIHFGGSEIVVAGFCGTKTPYPVIDGIGINGIISLKPVVSKTVSNMERLWAYLTIKQLLDKKESSENDKDKLKKEALDLALKYKFVTPVSSLVVVKPNDTSAVDTEEAKQSDVHKAGVFLAGPAAQGGYAHHQAFAPPSIALSAGVAPSRVHHKPQVFATYAPHQSTSAYLSTTVVYKSNLENLLDALPWLNDILDNGFVKTPKGNYKLGANETISDTLP</sequence>
<feature type="non-terminal residue" evidence="2">
    <location>
        <position position="1"/>
    </location>
</feature>
<dbReference type="PANTHER" id="PTHR10338">
    <property type="entry name" value="INTER-ALPHA-TRYPSIN INHIBITOR HEAVY CHAIN FAMILY MEMBER"/>
    <property type="match status" value="1"/>
</dbReference>
<feature type="non-terminal residue" evidence="2">
    <location>
        <position position="299"/>
    </location>
</feature>
<feature type="coiled-coil region" evidence="1">
    <location>
        <begin position="134"/>
        <end position="161"/>
    </location>
</feature>